<name>A0A244CMM4_PSEDV</name>
<feature type="transmembrane region" description="Helical" evidence="1">
    <location>
        <begin position="63"/>
        <end position="82"/>
    </location>
</feature>
<comment type="caution">
    <text evidence="2">The sequence shown here is derived from an EMBL/GenBank/DDBJ whole genome shotgun (WGS) entry which is preliminary data.</text>
</comment>
<dbReference type="AlphaFoldDB" id="A0A244CMM4"/>
<sequence length="114" mass="13405">MQERRKIKLDPLKITIRWLTLLCWLVFLAALVAFHYARPEIEYGLIRYFDLSVRSTWLGTPRDVLILLLYVCSGLSLVTIFLNRFRARRQSDNLRINLISLLIISISFLLVVIL</sequence>
<reference evidence="2 3" key="1">
    <citation type="submission" date="2017-02" db="EMBL/GenBank/DDBJ databases">
        <title>Pseudoalteromonas ulvae TC14 Genome.</title>
        <authorList>
            <person name="Molmeret M."/>
        </authorList>
    </citation>
    <scope>NUCLEOTIDE SEQUENCE [LARGE SCALE GENOMIC DNA]</scope>
    <source>
        <strain evidence="2">TC14</strain>
    </source>
</reference>
<organism evidence="2 3">
    <name type="scientific">Pseudoalteromonas ulvae</name>
    <dbReference type="NCBI Taxonomy" id="107327"/>
    <lineage>
        <taxon>Bacteria</taxon>
        <taxon>Pseudomonadati</taxon>
        <taxon>Pseudomonadota</taxon>
        <taxon>Gammaproteobacteria</taxon>
        <taxon>Alteromonadales</taxon>
        <taxon>Pseudoalteromonadaceae</taxon>
        <taxon>Pseudoalteromonas</taxon>
    </lineage>
</organism>
<dbReference type="EMBL" id="MWPV01000005">
    <property type="protein sequence ID" value="OUL56756.1"/>
    <property type="molecule type" value="Genomic_DNA"/>
</dbReference>
<protein>
    <submittedName>
        <fullName evidence="2">Uncharacterized protein</fullName>
    </submittedName>
</protein>
<evidence type="ECO:0000313" key="3">
    <source>
        <dbReference type="Proteomes" id="UP000194841"/>
    </source>
</evidence>
<keyword evidence="1" id="KW-0812">Transmembrane</keyword>
<dbReference type="OrthoDB" id="6240672at2"/>
<keyword evidence="1" id="KW-0472">Membrane</keyword>
<gene>
    <name evidence="2" type="ORF">B1199_15390</name>
</gene>
<keyword evidence="1" id="KW-1133">Transmembrane helix</keyword>
<keyword evidence="3" id="KW-1185">Reference proteome</keyword>
<accession>A0A244CMM4</accession>
<evidence type="ECO:0000313" key="2">
    <source>
        <dbReference type="EMBL" id="OUL56756.1"/>
    </source>
</evidence>
<proteinExistence type="predicted"/>
<dbReference type="Proteomes" id="UP000194841">
    <property type="component" value="Unassembled WGS sequence"/>
</dbReference>
<evidence type="ECO:0000256" key="1">
    <source>
        <dbReference type="SAM" id="Phobius"/>
    </source>
</evidence>
<feature type="transmembrane region" description="Helical" evidence="1">
    <location>
        <begin position="94"/>
        <end position="113"/>
    </location>
</feature>
<dbReference type="RefSeq" id="WP_086745010.1">
    <property type="nucleotide sequence ID" value="NZ_MWPV01000005.1"/>
</dbReference>